<evidence type="ECO:0000259" key="1">
    <source>
        <dbReference type="PROSITE" id="PS50041"/>
    </source>
</evidence>
<dbReference type="Gene3D" id="3.10.100.10">
    <property type="entry name" value="Mannose-Binding Protein A, subunit A"/>
    <property type="match status" value="1"/>
</dbReference>
<dbReference type="SMART" id="SM00034">
    <property type="entry name" value="CLECT"/>
    <property type="match status" value="1"/>
</dbReference>
<dbReference type="Pfam" id="PF00059">
    <property type="entry name" value="Lectin_C"/>
    <property type="match status" value="1"/>
</dbReference>
<dbReference type="OrthoDB" id="6285913at2759"/>
<feature type="non-terminal residue" evidence="2">
    <location>
        <position position="121"/>
    </location>
</feature>
<dbReference type="OMA" id="CWNDEQC"/>
<feature type="non-terminal residue" evidence="2">
    <location>
        <position position="1"/>
    </location>
</feature>
<keyword evidence="4" id="KW-1185">Reference proteome</keyword>
<dbReference type="STRING" id="283909.R7U0V4"/>
<dbReference type="EMBL" id="AMQN01001868">
    <property type="status" value="NOT_ANNOTATED_CDS"/>
    <property type="molecule type" value="Genomic_DNA"/>
</dbReference>
<gene>
    <name evidence="2" type="ORF">CAPTEDRAFT_68442</name>
</gene>
<dbReference type="HOGENOM" id="CLU_049894_10_1_1"/>
<dbReference type="InterPro" id="IPR050111">
    <property type="entry name" value="C-type_lectin/snaclec_domain"/>
</dbReference>
<dbReference type="SUPFAM" id="SSF56436">
    <property type="entry name" value="C-type lectin-like"/>
    <property type="match status" value="1"/>
</dbReference>
<reference evidence="3" key="3">
    <citation type="submission" date="2015-06" db="UniProtKB">
        <authorList>
            <consortium name="EnsemblMetazoa"/>
        </authorList>
    </citation>
    <scope>IDENTIFICATION</scope>
</reference>
<organism evidence="2">
    <name type="scientific">Capitella teleta</name>
    <name type="common">Polychaete worm</name>
    <dbReference type="NCBI Taxonomy" id="283909"/>
    <lineage>
        <taxon>Eukaryota</taxon>
        <taxon>Metazoa</taxon>
        <taxon>Spiralia</taxon>
        <taxon>Lophotrochozoa</taxon>
        <taxon>Annelida</taxon>
        <taxon>Polychaeta</taxon>
        <taxon>Sedentaria</taxon>
        <taxon>Scolecida</taxon>
        <taxon>Capitellidae</taxon>
        <taxon>Capitella</taxon>
    </lineage>
</organism>
<evidence type="ECO:0000313" key="4">
    <source>
        <dbReference type="Proteomes" id="UP000014760"/>
    </source>
</evidence>
<accession>R7U0V4</accession>
<dbReference type="EMBL" id="KB306459">
    <property type="protein sequence ID" value="ELT99818.1"/>
    <property type="molecule type" value="Genomic_DNA"/>
</dbReference>
<dbReference type="PANTHER" id="PTHR22803">
    <property type="entry name" value="MANNOSE, PHOSPHOLIPASE, LECTIN RECEPTOR RELATED"/>
    <property type="match status" value="1"/>
</dbReference>
<dbReference type="InterPro" id="IPR016187">
    <property type="entry name" value="CTDL_fold"/>
</dbReference>
<reference evidence="2 4" key="2">
    <citation type="journal article" date="2013" name="Nature">
        <title>Insights into bilaterian evolution from three spiralian genomes.</title>
        <authorList>
            <person name="Simakov O."/>
            <person name="Marletaz F."/>
            <person name="Cho S.J."/>
            <person name="Edsinger-Gonzales E."/>
            <person name="Havlak P."/>
            <person name="Hellsten U."/>
            <person name="Kuo D.H."/>
            <person name="Larsson T."/>
            <person name="Lv J."/>
            <person name="Arendt D."/>
            <person name="Savage R."/>
            <person name="Osoegawa K."/>
            <person name="de Jong P."/>
            <person name="Grimwood J."/>
            <person name="Chapman J.A."/>
            <person name="Shapiro H."/>
            <person name="Aerts A."/>
            <person name="Otillar R.P."/>
            <person name="Terry A.Y."/>
            <person name="Boore J.L."/>
            <person name="Grigoriev I.V."/>
            <person name="Lindberg D.R."/>
            <person name="Seaver E.C."/>
            <person name="Weisblat D.A."/>
            <person name="Putnam N.H."/>
            <person name="Rokhsar D.S."/>
        </authorList>
    </citation>
    <scope>NUCLEOTIDE SEQUENCE</scope>
    <source>
        <strain evidence="2 4">I ESC-2004</strain>
    </source>
</reference>
<dbReference type="InterPro" id="IPR001304">
    <property type="entry name" value="C-type_lectin-like"/>
</dbReference>
<proteinExistence type="predicted"/>
<dbReference type="AlphaFoldDB" id="R7U0V4"/>
<dbReference type="Proteomes" id="UP000014760">
    <property type="component" value="Unassembled WGS sequence"/>
</dbReference>
<dbReference type="EnsemblMetazoa" id="CapteT68442">
    <property type="protein sequence ID" value="CapteP68442"/>
    <property type="gene ID" value="CapteG68442"/>
</dbReference>
<protein>
    <recommendedName>
        <fullName evidence="1">C-type lectin domain-containing protein</fullName>
    </recommendedName>
</protein>
<evidence type="ECO:0000313" key="2">
    <source>
        <dbReference type="EMBL" id="ELT99818.1"/>
    </source>
</evidence>
<dbReference type="PROSITE" id="PS50041">
    <property type="entry name" value="C_TYPE_LECTIN_2"/>
    <property type="match status" value="1"/>
</dbReference>
<dbReference type="InterPro" id="IPR016186">
    <property type="entry name" value="C-type_lectin-like/link_sf"/>
</dbReference>
<feature type="domain" description="C-type lectin" evidence="1">
    <location>
        <begin position="1"/>
        <end position="121"/>
    </location>
</feature>
<reference evidence="4" key="1">
    <citation type="submission" date="2012-12" db="EMBL/GenBank/DDBJ databases">
        <authorList>
            <person name="Hellsten U."/>
            <person name="Grimwood J."/>
            <person name="Chapman J.A."/>
            <person name="Shapiro H."/>
            <person name="Aerts A."/>
            <person name="Otillar R.P."/>
            <person name="Terry A.Y."/>
            <person name="Boore J.L."/>
            <person name="Simakov O."/>
            <person name="Marletaz F."/>
            <person name="Cho S.-J."/>
            <person name="Edsinger-Gonzales E."/>
            <person name="Havlak P."/>
            <person name="Kuo D.-H."/>
            <person name="Larsson T."/>
            <person name="Lv J."/>
            <person name="Arendt D."/>
            <person name="Savage R."/>
            <person name="Osoegawa K."/>
            <person name="de Jong P."/>
            <person name="Lindberg D.R."/>
            <person name="Seaver E.C."/>
            <person name="Weisblat D.A."/>
            <person name="Putnam N.H."/>
            <person name="Grigoriev I.V."/>
            <person name="Rokhsar D.S."/>
        </authorList>
    </citation>
    <scope>NUCLEOTIDE SEQUENCE</scope>
    <source>
        <strain evidence="4">I ESC-2004</strain>
    </source>
</reference>
<evidence type="ECO:0000313" key="3">
    <source>
        <dbReference type="EnsemblMetazoa" id="CapteP68442"/>
    </source>
</evidence>
<name>R7U0V4_CAPTE</name>
<dbReference type="CDD" id="cd00037">
    <property type="entry name" value="CLECT"/>
    <property type="match status" value="1"/>
</dbReference>
<sequence>GDRFFGLFREERNFDAAEGACQALGGHLASIHSNSEENAINNYLKHNGNPNDVLIGGTDRASESNWQWSDGTSFDYQNWKAGEPNSQPGDGDAVMTVKSDRSGNRAWRDRSTDGVAAYLCA</sequence>